<proteinExistence type="predicted"/>
<evidence type="ECO:0000259" key="1">
    <source>
        <dbReference type="PROSITE" id="PS50164"/>
    </source>
</evidence>
<protein>
    <recommendedName>
        <fullName evidence="1">GIY-YIG domain-containing protein</fullName>
    </recommendedName>
</protein>
<dbReference type="RefSeq" id="WP_146220441.1">
    <property type="nucleotide sequence ID" value="NZ_QGTX01000001.1"/>
</dbReference>
<dbReference type="CDD" id="cd10440">
    <property type="entry name" value="GIY-YIG_COG3680"/>
    <property type="match status" value="1"/>
</dbReference>
<dbReference type="Pfam" id="PF22945">
    <property type="entry name" value="LEM-3_GIY-YIG"/>
    <property type="match status" value="1"/>
</dbReference>
<keyword evidence="3" id="KW-1185">Reference proteome</keyword>
<name>A0A317QKF5_9ACTN</name>
<organism evidence="2 3">
    <name type="scientific">Geodermatophilus normandii</name>
    <dbReference type="NCBI Taxonomy" id="1137989"/>
    <lineage>
        <taxon>Bacteria</taxon>
        <taxon>Bacillati</taxon>
        <taxon>Actinomycetota</taxon>
        <taxon>Actinomycetes</taxon>
        <taxon>Geodermatophilales</taxon>
        <taxon>Geodermatophilaceae</taxon>
        <taxon>Geodermatophilus</taxon>
    </lineage>
</organism>
<evidence type="ECO:0000313" key="3">
    <source>
        <dbReference type="Proteomes" id="UP000246661"/>
    </source>
</evidence>
<evidence type="ECO:0000313" key="2">
    <source>
        <dbReference type="EMBL" id="PWW23489.1"/>
    </source>
</evidence>
<dbReference type="InterPro" id="IPR000305">
    <property type="entry name" value="GIY-YIG_endonuc"/>
</dbReference>
<dbReference type="PROSITE" id="PS50164">
    <property type="entry name" value="GIY_YIG"/>
    <property type="match status" value="1"/>
</dbReference>
<dbReference type="AlphaFoldDB" id="A0A317QKF5"/>
<dbReference type="Proteomes" id="UP000246661">
    <property type="component" value="Unassembled WGS sequence"/>
</dbReference>
<gene>
    <name evidence="2" type="ORF">JD79_02663</name>
</gene>
<feature type="domain" description="GIY-YIG" evidence="1">
    <location>
        <begin position="16"/>
        <end position="111"/>
    </location>
</feature>
<comment type="caution">
    <text evidence="2">The sequence shown here is derived from an EMBL/GenBank/DDBJ whole genome shotgun (WGS) entry which is preliminary data.</text>
</comment>
<dbReference type="EMBL" id="QGTX01000001">
    <property type="protein sequence ID" value="PWW23489.1"/>
    <property type="molecule type" value="Genomic_DNA"/>
</dbReference>
<reference evidence="3" key="1">
    <citation type="submission" date="2018-05" db="EMBL/GenBank/DDBJ databases">
        <authorList>
            <person name="Klenk H.-P."/>
            <person name="Huntemann M."/>
            <person name="Clum A."/>
            <person name="Pillay M."/>
            <person name="Palaniappan K."/>
            <person name="Varghese N."/>
            <person name="Mikhailova N."/>
            <person name="Stamatis D."/>
            <person name="Reddy T."/>
            <person name="Daum C."/>
            <person name="Shapiro N."/>
            <person name="Ivanova N."/>
            <person name="Kyrpides N."/>
            <person name="Woyke T."/>
        </authorList>
    </citation>
    <scope>NUCLEOTIDE SEQUENCE [LARGE SCALE GENOMIC DNA]</scope>
    <source>
        <strain evidence="3">DSM 45417</strain>
    </source>
</reference>
<dbReference type="OrthoDB" id="4037078at2"/>
<accession>A0A317QKF5</accession>
<sequence>MSQVSGQFSPYVSEQLQSYVYVLRDPRDDVVFYVGKGVDNRVFDHAHAALAEDAETQVSLKLDRIRAIHHEGLTVRTEILRFGMTSREAYEVEAVAIQLLDAQPRAELTNIVSGHHVEARGWMSTADAVSVFEAPPAPDITEPVLLIRPTQLWYPGMSDEDLFEVTHGWWVLNPNRAASADYVLSVSRGVVRAIYRPERWRAQQLGDRGYTDGAGKARWGFLGSPTSVHGDFANGVLGTDVTRYFAKGAQNSVRYLNC</sequence>